<evidence type="ECO:0000313" key="2">
    <source>
        <dbReference type="EMBL" id="MQL99720.1"/>
    </source>
</evidence>
<evidence type="ECO:0000256" key="1">
    <source>
        <dbReference type="SAM" id="Phobius"/>
    </source>
</evidence>
<dbReference type="Proteomes" id="UP000652761">
    <property type="component" value="Unassembled WGS sequence"/>
</dbReference>
<accession>A0A843W1Y2</accession>
<feature type="transmembrane region" description="Helical" evidence="1">
    <location>
        <begin position="415"/>
        <end position="437"/>
    </location>
</feature>
<organism evidence="2 3">
    <name type="scientific">Colocasia esculenta</name>
    <name type="common">Wild taro</name>
    <name type="synonym">Arum esculentum</name>
    <dbReference type="NCBI Taxonomy" id="4460"/>
    <lineage>
        <taxon>Eukaryota</taxon>
        <taxon>Viridiplantae</taxon>
        <taxon>Streptophyta</taxon>
        <taxon>Embryophyta</taxon>
        <taxon>Tracheophyta</taxon>
        <taxon>Spermatophyta</taxon>
        <taxon>Magnoliopsida</taxon>
        <taxon>Liliopsida</taxon>
        <taxon>Araceae</taxon>
        <taxon>Aroideae</taxon>
        <taxon>Colocasieae</taxon>
        <taxon>Colocasia</taxon>
    </lineage>
</organism>
<gene>
    <name evidence="2" type="ORF">Taro_032446</name>
</gene>
<evidence type="ECO:0000313" key="3">
    <source>
        <dbReference type="Proteomes" id="UP000652761"/>
    </source>
</evidence>
<name>A0A843W1Y2_COLES</name>
<feature type="transmembrane region" description="Helical" evidence="1">
    <location>
        <begin position="831"/>
        <end position="850"/>
    </location>
</feature>
<comment type="caution">
    <text evidence="2">The sequence shown here is derived from an EMBL/GenBank/DDBJ whole genome shotgun (WGS) entry which is preliminary data.</text>
</comment>
<keyword evidence="1" id="KW-0812">Transmembrane</keyword>
<reference evidence="2" key="1">
    <citation type="submission" date="2017-07" db="EMBL/GenBank/DDBJ databases">
        <title>Taro Niue Genome Assembly and Annotation.</title>
        <authorList>
            <person name="Atibalentja N."/>
            <person name="Keating K."/>
            <person name="Fields C.J."/>
        </authorList>
    </citation>
    <scope>NUCLEOTIDE SEQUENCE</scope>
    <source>
        <strain evidence="2">Niue_2</strain>
        <tissue evidence="2">Leaf</tissue>
    </source>
</reference>
<keyword evidence="1" id="KW-1133">Transmembrane helix</keyword>
<feature type="transmembrane region" description="Helical" evidence="1">
    <location>
        <begin position="334"/>
        <end position="355"/>
    </location>
</feature>
<feature type="transmembrane region" description="Helical" evidence="1">
    <location>
        <begin position="269"/>
        <end position="291"/>
    </location>
</feature>
<keyword evidence="1" id="KW-0472">Membrane</keyword>
<feature type="transmembrane region" description="Helical" evidence="1">
    <location>
        <begin position="360"/>
        <end position="377"/>
    </location>
</feature>
<feature type="transmembrane region" description="Helical" evidence="1">
    <location>
        <begin position="389"/>
        <end position="408"/>
    </location>
</feature>
<feature type="transmembrane region" description="Helical" evidence="1">
    <location>
        <begin position="239"/>
        <end position="262"/>
    </location>
</feature>
<dbReference type="EMBL" id="NMUH01002398">
    <property type="protein sequence ID" value="MQL99720.1"/>
    <property type="molecule type" value="Genomic_DNA"/>
</dbReference>
<proteinExistence type="predicted"/>
<feature type="transmembrane region" description="Helical" evidence="1">
    <location>
        <begin position="901"/>
        <end position="924"/>
    </location>
</feature>
<sequence length="949" mass="102563">MGPQLSQAAVTPDRWFGNPFLGAVRGGTGVCSSLTSWLVRDTGWFCLWALDLVEVFPTLLLSRVVASAFVGVPTALAGMDSLSQEFVAGRWWSSDLWVVAQPSGSLAGVREVASFQAGSGCELQKSVAAIAGCAYYERGCWFARAAVEFVVGLRVRVGVSRRLREPTCGVAFTGAGLWSAEPLVERCDTYLWLLSALCWLVVNSGEVLPEFFSVGSSGSEVEVHRLDALCSGDVFPDRLAIVLVRLALRTAPGLTVPWWFWWRFSQNRFVLLPLATIGLLRGFFLCFPWLLGVVVLVNGNWCHVAQCGDLHGEGPSPCAVLRATCLVFSVRQHWFSSVWLACAGIVRSGALCCVLLRADVVIVLMKLLVFIMLLWWVSGGESLLFGLELFQVVGAVVYCTLSVFLSLLRVLCLEGLLWGVCPVSYVVSAGCATMLHVTEFGACGSTMCSCSTSCVVSRVCSVFEALSFPPLEHFVLARALWLPLWVGCFALSSFGLGPFEVDVLSSTSAIVSFLVRFFDILGCLAMPNSGVIPYHEDDLDEIEWCRWTLSCMLWHSLCGRVVVMTTGKSCVASEVPNATVICVATSGSVAFLSCPVNGETLSGRSVQGHRVKVDNMTHRPVASWGRRLKAFLSFTLPFSSPRGKGGSLFHLRAWSVVAPAAAHAELGAASWSEEEVFLLSRRPYVVCVATLGCSILAVCLPFDVATTVRVVTSEEASPWVHVTVALPVAMVSQRVRRVQQHLACLRWFRGLGWHVGVCPKAGLPLGPSGRAVCAGIGRRSSWGGFRETWSPFPGTPILESLLREFSGLQACSMSLVALSLHGGCSLSMSSVVGLVVVASCIMFSGFRCVFSQAALCRHPTVSSVTCSLVPSVVAPECVLFLSDLVEVWDVGGCVLRCCFRIVFDSTGSAGVVFSPTLFLLLWLVRDWLSLLSLVREVHPLLSSGRDSLS</sequence>
<keyword evidence="3" id="KW-1185">Reference proteome</keyword>
<protein>
    <submittedName>
        <fullName evidence="2">Uncharacterized protein</fullName>
    </submittedName>
</protein>
<dbReference type="AlphaFoldDB" id="A0A843W1Y2"/>